<reference evidence="3 4" key="1">
    <citation type="submission" date="2018-03" db="EMBL/GenBank/DDBJ databases">
        <title>Novel Streptomyces sp. from soil.</title>
        <authorList>
            <person name="Tan G.Y.A."/>
            <person name="Lee Z.Y."/>
        </authorList>
    </citation>
    <scope>NUCLEOTIDE SEQUENCE [LARGE SCALE GENOMIC DNA]</scope>
    <source>
        <strain evidence="3 4">ST5x</strain>
    </source>
</reference>
<dbReference type="GO" id="GO:0008610">
    <property type="term" value="P:lipid biosynthetic process"/>
    <property type="evidence" value="ECO:0007669"/>
    <property type="project" value="TreeGrafter"/>
</dbReference>
<dbReference type="Gene3D" id="3.40.50.1820">
    <property type="entry name" value="alpha/beta hydrolase"/>
    <property type="match status" value="1"/>
</dbReference>
<feature type="domain" description="Thioesterase" evidence="2">
    <location>
        <begin position="46"/>
        <end position="268"/>
    </location>
</feature>
<evidence type="ECO:0000313" key="3">
    <source>
        <dbReference type="EMBL" id="PRH77897.1"/>
    </source>
</evidence>
<dbReference type="OrthoDB" id="8480037at2"/>
<keyword evidence="4" id="KW-1185">Reference proteome</keyword>
<accession>A0A2S9PU83</accession>
<dbReference type="AlphaFoldDB" id="A0A2S9PU83"/>
<comment type="caution">
    <text evidence="3">The sequence shown here is derived from an EMBL/GenBank/DDBJ whole genome shotgun (WGS) entry which is preliminary data.</text>
</comment>
<evidence type="ECO:0000313" key="4">
    <source>
        <dbReference type="Proteomes" id="UP000239322"/>
    </source>
</evidence>
<dbReference type="PANTHER" id="PTHR11487">
    <property type="entry name" value="THIOESTERASE"/>
    <property type="match status" value="1"/>
</dbReference>
<evidence type="ECO:0000256" key="1">
    <source>
        <dbReference type="ARBA" id="ARBA00007169"/>
    </source>
</evidence>
<dbReference type="EMBL" id="PVLV01000270">
    <property type="protein sequence ID" value="PRH77897.1"/>
    <property type="molecule type" value="Genomic_DNA"/>
</dbReference>
<gene>
    <name evidence="3" type="ORF">C6N75_17910</name>
</gene>
<dbReference type="InterPro" id="IPR029058">
    <property type="entry name" value="AB_hydrolase_fold"/>
</dbReference>
<evidence type="ECO:0000259" key="2">
    <source>
        <dbReference type="Pfam" id="PF00975"/>
    </source>
</evidence>
<dbReference type="PANTHER" id="PTHR11487:SF0">
    <property type="entry name" value="S-ACYL FATTY ACID SYNTHASE THIOESTERASE, MEDIUM CHAIN"/>
    <property type="match status" value="1"/>
</dbReference>
<dbReference type="Pfam" id="PF00975">
    <property type="entry name" value="Thioesterase"/>
    <property type="match status" value="1"/>
</dbReference>
<protein>
    <submittedName>
        <fullName evidence="3">Thioesterase</fullName>
    </submittedName>
</protein>
<proteinExistence type="inferred from homology"/>
<dbReference type="InterPro" id="IPR012223">
    <property type="entry name" value="TEII"/>
</dbReference>
<name>A0A2S9PU83_9ACTN</name>
<organism evidence="3 4">
    <name type="scientific">Streptomyces solincola</name>
    <dbReference type="NCBI Taxonomy" id="2100817"/>
    <lineage>
        <taxon>Bacteria</taxon>
        <taxon>Bacillati</taxon>
        <taxon>Actinomycetota</taxon>
        <taxon>Actinomycetes</taxon>
        <taxon>Kitasatosporales</taxon>
        <taxon>Streptomycetaceae</taxon>
        <taxon>Streptomyces</taxon>
    </lineage>
</organism>
<dbReference type="InterPro" id="IPR001031">
    <property type="entry name" value="Thioesterase"/>
</dbReference>
<dbReference type="SUPFAM" id="SSF53474">
    <property type="entry name" value="alpha/beta-Hydrolases"/>
    <property type="match status" value="1"/>
</dbReference>
<comment type="similarity">
    <text evidence="1">Belongs to the thioesterase family.</text>
</comment>
<sequence>MRYGEHRLENLSMTAFGEKSNKLRRCSALTATPWFTGTPKPNPAIRLFMFPHAGGAASAFAHWTTLGGGGMEIRPVQYPGRETRLRERPPESIGALADAIACAVAVEEPGAPYAFLGHSMGALVAFEVARRLRELGLRGPVELFAAACAAPQTPRAPHVSTLSDERLADWLAGEDPATAEALTHPELAALVLPAVRADLTAVENYHLAPGPPLTCPITALTGSEDSLHDAAVTGWREHTSGMFGHQEFPGGHFFLRPSAAALFDFVQARLALRRQIR</sequence>
<dbReference type="Proteomes" id="UP000239322">
    <property type="component" value="Unassembled WGS sequence"/>
</dbReference>